<sequence length="60" mass="6589">MVDLAHGLMNLVHRVHKGDANQPRLALELGHDGRAEGLGRNACAVRNDKNRMGMHGARSY</sequence>
<gene>
    <name evidence="1" type="ORF">SDC9_178364</name>
</gene>
<comment type="caution">
    <text evidence="1">The sequence shown here is derived from an EMBL/GenBank/DDBJ whole genome shotgun (WGS) entry which is preliminary data.</text>
</comment>
<dbReference type="AlphaFoldDB" id="A0A645H4W9"/>
<evidence type="ECO:0000313" key="1">
    <source>
        <dbReference type="EMBL" id="MPN30893.1"/>
    </source>
</evidence>
<dbReference type="EMBL" id="VSSQ01082187">
    <property type="protein sequence ID" value="MPN30893.1"/>
    <property type="molecule type" value="Genomic_DNA"/>
</dbReference>
<reference evidence="1" key="1">
    <citation type="submission" date="2019-08" db="EMBL/GenBank/DDBJ databases">
        <authorList>
            <person name="Kucharzyk K."/>
            <person name="Murdoch R.W."/>
            <person name="Higgins S."/>
            <person name="Loffler F."/>
        </authorList>
    </citation>
    <scope>NUCLEOTIDE SEQUENCE</scope>
</reference>
<proteinExistence type="predicted"/>
<accession>A0A645H4W9</accession>
<organism evidence="1">
    <name type="scientific">bioreactor metagenome</name>
    <dbReference type="NCBI Taxonomy" id="1076179"/>
    <lineage>
        <taxon>unclassified sequences</taxon>
        <taxon>metagenomes</taxon>
        <taxon>ecological metagenomes</taxon>
    </lineage>
</organism>
<name>A0A645H4W9_9ZZZZ</name>
<protein>
    <submittedName>
        <fullName evidence="1">Uncharacterized protein</fullName>
    </submittedName>
</protein>